<evidence type="ECO:0000313" key="1">
    <source>
        <dbReference type="EMBL" id="KAF6742548.1"/>
    </source>
</evidence>
<comment type="caution">
    <text evidence="1">The sequence shown here is derived from an EMBL/GenBank/DDBJ whole genome shotgun (WGS) entry which is preliminary data.</text>
</comment>
<sequence length="181" mass="20720">MGALTLELTCALSGHSDSERLNFASLSGSHHPPCRRRALRFAVHRPPQKPSEPRPRTIAKVPFPYSLRGLERAKYTLRNLKPKKTKKITQSVQTEEPAAIQTPQGDASVLWSQLGRYLDGQKRPAVVEDEMYNFMRNLDYDTGIDASMFLDLFWICTRCEKILTVRWKEDHDWQCAEGSLC</sequence>
<dbReference type="EMBL" id="JACGCI010000181">
    <property type="protein sequence ID" value="KAF6742548.1"/>
    <property type="molecule type" value="Genomic_DNA"/>
</dbReference>
<organism evidence="1 2">
    <name type="scientific">Ephemerocybe angulata</name>
    <dbReference type="NCBI Taxonomy" id="980116"/>
    <lineage>
        <taxon>Eukaryota</taxon>
        <taxon>Fungi</taxon>
        <taxon>Dikarya</taxon>
        <taxon>Basidiomycota</taxon>
        <taxon>Agaricomycotina</taxon>
        <taxon>Agaricomycetes</taxon>
        <taxon>Agaricomycetidae</taxon>
        <taxon>Agaricales</taxon>
        <taxon>Agaricineae</taxon>
        <taxon>Psathyrellaceae</taxon>
        <taxon>Ephemerocybe</taxon>
    </lineage>
</organism>
<keyword evidence="2" id="KW-1185">Reference proteome</keyword>
<dbReference type="AlphaFoldDB" id="A0A8H6LSW0"/>
<dbReference type="Proteomes" id="UP000521943">
    <property type="component" value="Unassembled WGS sequence"/>
</dbReference>
<reference evidence="1 2" key="1">
    <citation type="submission" date="2020-07" db="EMBL/GenBank/DDBJ databases">
        <title>Comparative genomics of pyrophilous fungi reveals a link between fire events and developmental genes.</title>
        <authorList>
            <consortium name="DOE Joint Genome Institute"/>
            <person name="Steindorff A.S."/>
            <person name="Carver A."/>
            <person name="Calhoun S."/>
            <person name="Stillman K."/>
            <person name="Liu H."/>
            <person name="Lipzen A."/>
            <person name="Pangilinan J."/>
            <person name="Labutti K."/>
            <person name="Bruns T.D."/>
            <person name="Grigoriev I.V."/>
        </authorList>
    </citation>
    <scope>NUCLEOTIDE SEQUENCE [LARGE SCALE GENOMIC DNA]</scope>
    <source>
        <strain evidence="1 2">CBS 144469</strain>
    </source>
</reference>
<evidence type="ECO:0000313" key="2">
    <source>
        <dbReference type="Proteomes" id="UP000521943"/>
    </source>
</evidence>
<name>A0A8H6LSW0_9AGAR</name>
<protein>
    <submittedName>
        <fullName evidence="1">Uncharacterized protein</fullName>
    </submittedName>
</protein>
<accession>A0A8H6LSW0</accession>
<proteinExistence type="predicted"/>
<gene>
    <name evidence="1" type="ORF">DFP72DRAFT_1081850</name>
</gene>